<dbReference type="CDD" id="cd05254">
    <property type="entry name" value="dTDP_HR_like_SDR_e"/>
    <property type="match status" value="1"/>
</dbReference>
<comment type="pathway">
    <text evidence="2">Carbohydrate biosynthesis; dTDP-L-rhamnose biosynthesis.</text>
</comment>
<dbReference type="EC" id="1.1.1.133" evidence="2"/>
<evidence type="ECO:0000256" key="1">
    <source>
        <dbReference type="ARBA" id="ARBA00010944"/>
    </source>
</evidence>
<organism evidence="4 5">
    <name type="scientific">Candidatus Kerfeldbacteria bacterium RIFCSPLOWO2_01_FULL_48_11</name>
    <dbReference type="NCBI Taxonomy" id="1798543"/>
    <lineage>
        <taxon>Bacteria</taxon>
        <taxon>Candidatus Kerfeldiibacteriota</taxon>
    </lineage>
</organism>
<proteinExistence type="inferred from homology"/>
<name>A0A1G2B7U5_9BACT</name>
<dbReference type="UniPathway" id="UPA00124"/>
<dbReference type="InterPro" id="IPR005913">
    <property type="entry name" value="dTDP_dehydrorham_reduct"/>
</dbReference>
<dbReference type="AlphaFoldDB" id="A0A1G2B7U5"/>
<dbReference type="InterPro" id="IPR029903">
    <property type="entry name" value="RmlD-like-bd"/>
</dbReference>
<dbReference type="PANTHER" id="PTHR10491">
    <property type="entry name" value="DTDP-4-DEHYDRORHAMNOSE REDUCTASE"/>
    <property type="match status" value="1"/>
</dbReference>
<dbReference type="GO" id="GO:0008831">
    <property type="term" value="F:dTDP-4-dehydrorhamnose reductase activity"/>
    <property type="evidence" value="ECO:0007669"/>
    <property type="project" value="UniProtKB-EC"/>
</dbReference>
<keyword evidence="2" id="KW-0521">NADP</keyword>
<protein>
    <recommendedName>
        <fullName evidence="2">dTDP-4-dehydrorhamnose reductase</fullName>
        <ecNumber evidence="2">1.1.1.133</ecNumber>
    </recommendedName>
</protein>
<comment type="similarity">
    <text evidence="1 2">Belongs to the dTDP-4-dehydrorhamnose reductase family.</text>
</comment>
<evidence type="ECO:0000259" key="3">
    <source>
        <dbReference type="Pfam" id="PF04321"/>
    </source>
</evidence>
<gene>
    <name evidence="4" type="ORF">A2898_02975</name>
</gene>
<dbReference type="GO" id="GO:0005829">
    <property type="term" value="C:cytosol"/>
    <property type="evidence" value="ECO:0007669"/>
    <property type="project" value="TreeGrafter"/>
</dbReference>
<dbReference type="Proteomes" id="UP000179164">
    <property type="component" value="Unassembled WGS sequence"/>
</dbReference>
<dbReference type="PANTHER" id="PTHR10491:SF4">
    <property type="entry name" value="METHIONINE ADENOSYLTRANSFERASE 2 SUBUNIT BETA"/>
    <property type="match status" value="1"/>
</dbReference>
<reference evidence="4 5" key="1">
    <citation type="journal article" date="2016" name="Nat. Commun.">
        <title>Thousands of microbial genomes shed light on interconnected biogeochemical processes in an aquifer system.</title>
        <authorList>
            <person name="Anantharaman K."/>
            <person name="Brown C.T."/>
            <person name="Hug L.A."/>
            <person name="Sharon I."/>
            <person name="Castelle C.J."/>
            <person name="Probst A.J."/>
            <person name="Thomas B.C."/>
            <person name="Singh A."/>
            <person name="Wilkins M.J."/>
            <person name="Karaoz U."/>
            <person name="Brodie E.L."/>
            <person name="Williams K.H."/>
            <person name="Hubbard S.S."/>
            <person name="Banfield J.F."/>
        </authorList>
    </citation>
    <scope>NUCLEOTIDE SEQUENCE [LARGE SCALE GENOMIC DNA]</scope>
</reference>
<dbReference type="InterPro" id="IPR036291">
    <property type="entry name" value="NAD(P)-bd_dom_sf"/>
</dbReference>
<dbReference type="Pfam" id="PF04321">
    <property type="entry name" value="RmlD_sub_bind"/>
    <property type="match status" value="1"/>
</dbReference>
<evidence type="ECO:0000313" key="5">
    <source>
        <dbReference type="Proteomes" id="UP000179164"/>
    </source>
</evidence>
<dbReference type="NCBIfam" id="TIGR01214">
    <property type="entry name" value="rmlD"/>
    <property type="match status" value="1"/>
</dbReference>
<evidence type="ECO:0000256" key="2">
    <source>
        <dbReference type="RuleBase" id="RU364082"/>
    </source>
</evidence>
<accession>A0A1G2B7U5</accession>
<dbReference type="SUPFAM" id="SSF51735">
    <property type="entry name" value="NAD(P)-binding Rossmann-fold domains"/>
    <property type="match status" value="1"/>
</dbReference>
<dbReference type="Gene3D" id="3.40.50.720">
    <property type="entry name" value="NAD(P)-binding Rossmann-like Domain"/>
    <property type="match status" value="1"/>
</dbReference>
<keyword evidence="2" id="KW-0560">Oxidoreductase</keyword>
<dbReference type="GO" id="GO:0019305">
    <property type="term" value="P:dTDP-rhamnose biosynthetic process"/>
    <property type="evidence" value="ECO:0007669"/>
    <property type="project" value="UniProtKB-UniPathway"/>
</dbReference>
<evidence type="ECO:0000313" key="4">
    <source>
        <dbReference type="EMBL" id="OGY85065.1"/>
    </source>
</evidence>
<dbReference type="Gene3D" id="3.90.25.10">
    <property type="entry name" value="UDP-galactose 4-epimerase, domain 1"/>
    <property type="match status" value="1"/>
</dbReference>
<feature type="domain" description="RmlD-like substrate binding" evidence="3">
    <location>
        <begin position="1"/>
        <end position="276"/>
    </location>
</feature>
<dbReference type="STRING" id="1798543.A2898_02975"/>
<dbReference type="EMBL" id="MHKE01000002">
    <property type="protein sequence ID" value="OGY85065.1"/>
    <property type="molecule type" value="Genomic_DNA"/>
</dbReference>
<comment type="caution">
    <text evidence="4">The sequence shown here is derived from an EMBL/GenBank/DDBJ whole genome shotgun (WGS) entry which is preliminary data.</text>
</comment>
<sequence>MSILIIGGTGMLGGELARVFEDQQPIVWGSDQLDITDGEEVFRRVTSVTPELLINAAAYNDVDGAERSGSRANLVNGYGVGHLARAVSAIGGTMVHFSTDYVFRGDKREGYSEDDIPDPQSAYAKSKFLGEQELQKRIPSHYLIRLSRLFGVKGTGPDVKESFVDKMIRLSESHHVLQAVKEEVSSPTYAHDLAYRVREMLDWGIPFGTYHVTNSGSCTWYEFAQQVLALIDWGGTLEPVPSDKFPRDAERPSYSILLNTKLPPVRDWREALKDYLITQGFI</sequence>
<comment type="function">
    <text evidence="2">Catalyzes the reduction of dTDP-6-deoxy-L-lyxo-4-hexulose to yield dTDP-L-rhamnose.</text>
</comment>